<organism evidence="10 11">
    <name type="scientific">Desulfomicrobium norvegicum (strain DSM 1741 / NCIMB 8310)</name>
    <name type="common">Desulfovibrio baculatus (strain Norway 4)</name>
    <name type="synonym">Desulfovibrio desulfuricans (strain Norway 4)</name>
    <dbReference type="NCBI Taxonomy" id="52561"/>
    <lineage>
        <taxon>Bacteria</taxon>
        <taxon>Pseudomonadati</taxon>
        <taxon>Thermodesulfobacteriota</taxon>
        <taxon>Desulfovibrionia</taxon>
        <taxon>Desulfovibrionales</taxon>
        <taxon>Desulfomicrobiaceae</taxon>
        <taxon>Desulfomicrobium</taxon>
    </lineage>
</organism>
<dbReference type="EMBL" id="FOTO01000023">
    <property type="protein sequence ID" value="SFM22820.1"/>
    <property type="molecule type" value="Genomic_DNA"/>
</dbReference>
<dbReference type="PROSITE" id="PS51747">
    <property type="entry name" value="CYT_DCMP_DEAMINASES_2"/>
    <property type="match status" value="1"/>
</dbReference>
<dbReference type="Gene3D" id="3.40.140.10">
    <property type="entry name" value="Cytidine Deaminase, domain 2"/>
    <property type="match status" value="1"/>
</dbReference>
<keyword evidence="4 8" id="KW-0479">Metal-binding</keyword>
<sequence>MSKEDAKIIDSTPMTFYCAPSPTPGPDDLLAWEPYMNEALQLACLAEGRGDVPVGAVVIDGNGQILGRGENRTIFENDPTAHAEILALREAGAKVGNHRLTDAVLVVTLEPCIMCLGAVIQARLAGVVYAAADSKAGCLVSRMDGTALPWSNHHFWSLGGVLEQECSAKLSGFFKQRRQEKKISKNLAER</sequence>
<keyword evidence="6 8" id="KW-0862">Zinc</keyword>
<gene>
    <name evidence="8" type="primary">tadA</name>
    <name evidence="10" type="ORF">SAMN05421830_12319</name>
</gene>
<comment type="catalytic activity">
    <reaction evidence="7 8">
        <text>adenosine(34) in tRNA + H2O + H(+) = inosine(34) in tRNA + NH4(+)</text>
        <dbReference type="Rhea" id="RHEA:43168"/>
        <dbReference type="Rhea" id="RHEA-COMP:10373"/>
        <dbReference type="Rhea" id="RHEA-COMP:10374"/>
        <dbReference type="ChEBI" id="CHEBI:15377"/>
        <dbReference type="ChEBI" id="CHEBI:15378"/>
        <dbReference type="ChEBI" id="CHEBI:28938"/>
        <dbReference type="ChEBI" id="CHEBI:74411"/>
        <dbReference type="ChEBI" id="CHEBI:82852"/>
        <dbReference type="EC" id="3.5.4.33"/>
    </reaction>
</comment>
<dbReference type="AlphaFoldDB" id="A0A8G2C6A1"/>
<feature type="active site" description="Proton donor" evidence="8">
    <location>
        <position position="84"/>
    </location>
</feature>
<comment type="function">
    <text evidence="8">Catalyzes the deamination of adenosine to inosine at the wobble position 34 of tRNA(Arg2).</text>
</comment>
<dbReference type="InterPro" id="IPR016192">
    <property type="entry name" value="APOBEC/CMP_deaminase_Zn-bd"/>
</dbReference>
<feature type="binding site" evidence="8">
    <location>
        <position position="112"/>
    </location>
    <ligand>
        <name>Zn(2+)</name>
        <dbReference type="ChEBI" id="CHEBI:29105"/>
        <note>catalytic</note>
    </ligand>
</feature>
<evidence type="ECO:0000313" key="10">
    <source>
        <dbReference type="EMBL" id="SFM22820.1"/>
    </source>
</evidence>
<dbReference type="OrthoDB" id="9802676at2"/>
<dbReference type="Pfam" id="PF00383">
    <property type="entry name" value="dCMP_cyt_deam_1"/>
    <property type="match status" value="1"/>
</dbReference>
<dbReference type="InterPro" id="IPR016193">
    <property type="entry name" value="Cytidine_deaminase-like"/>
</dbReference>
<accession>A0A8G2C6A1</accession>
<dbReference type="InterPro" id="IPR002125">
    <property type="entry name" value="CMP_dCMP_dom"/>
</dbReference>
<evidence type="ECO:0000259" key="9">
    <source>
        <dbReference type="PROSITE" id="PS51747"/>
    </source>
</evidence>
<dbReference type="PANTHER" id="PTHR11079">
    <property type="entry name" value="CYTOSINE DEAMINASE FAMILY MEMBER"/>
    <property type="match status" value="1"/>
</dbReference>
<dbReference type="InterPro" id="IPR028883">
    <property type="entry name" value="tRNA_aden_deaminase"/>
</dbReference>
<comment type="caution">
    <text evidence="10">The sequence shown here is derived from an EMBL/GenBank/DDBJ whole genome shotgun (WGS) entry which is preliminary data.</text>
</comment>
<name>A0A8G2C6A1_DESNO</name>
<keyword evidence="11" id="KW-1185">Reference proteome</keyword>
<evidence type="ECO:0000256" key="4">
    <source>
        <dbReference type="ARBA" id="ARBA00022723"/>
    </source>
</evidence>
<dbReference type="PANTHER" id="PTHR11079:SF202">
    <property type="entry name" value="TRNA-SPECIFIC ADENOSINE DEAMINASE"/>
    <property type="match status" value="1"/>
</dbReference>
<comment type="subunit">
    <text evidence="2 8">Homodimer.</text>
</comment>
<evidence type="ECO:0000256" key="3">
    <source>
        <dbReference type="ARBA" id="ARBA00022694"/>
    </source>
</evidence>
<dbReference type="CDD" id="cd01285">
    <property type="entry name" value="nucleoside_deaminase"/>
    <property type="match status" value="1"/>
</dbReference>
<keyword evidence="5 8" id="KW-0378">Hydrolase</keyword>
<keyword evidence="3 8" id="KW-0819">tRNA processing</keyword>
<evidence type="ECO:0000256" key="1">
    <source>
        <dbReference type="ARBA" id="ARBA00010669"/>
    </source>
</evidence>
<dbReference type="GO" id="GO:0008270">
    <property type="term" value="F:zinc ion binding"/>
    <property type="evidence" value="ECO:0007669"/>
    <property type="project" value="UniProtKB-UniRule"/>
</dbReference>
<dbReference type="GO" id="GO:0052717">
    <property type="term" value="F:tRNA-specific adenosine-34 deaminase activity"/>
    <property type="evidence" value="ECO:0007669"/>
    <property type="project" value="UniProtKB-UniRule"/>
</dbReference>
<comment type="cofactor">
    <cofactor evidence="8">
        <name>Zn(2+)</name>
        <dbReference type="ChEBI" id="CHEBI:29105"/>
    </cofactor>
    <text evidence="8">Binds 1 zinc ion per subunit.</text>
</comment>
<proteinExistence type="inferred from homology"/>
<dbReference type="SUPFAM" id="SSF53927">
    <property type="entry name" value="Cytidine deaminase-like"/>
    <property type="match status" value="1"/>
</dbReference>
<dbReference type="GO" id="GO:0002100">
    <property type="term" value="P:tRNA wobble adenosine to inosine editing"/>
    <property type="evidence" value="ECO:0007669"/>
    <property type="project" value="UniProtKB-UniRule"/>
</dbReference>
<dbReference type="NCBIfam" id="NF008113">
    <property type="entry name" value="PRK10860.1"/>
    <property type="match status" value="1"/>
</dbReference>
<evidence type="ECO:0000313" key="11">
    <source>
        <dbReference type="Proteomes" id="UP000199581"/>
    </source>
</evidence>
<reference evidence="10 11" key="1">
    <citation type="submission" date="2016-10" db="EMBL/GenBank/DDBJ databases">
        <authorList>
            <person name="Varghese N."/>
            <person name="Submissions S."/>
        </authorList>
    </citation>
    <scope>NUCLEOTIDE SEQUENCE [LARGE SCALE GENOMIC DNA]</scope>
    <source>
        <strain evidence="10 11">DSM 1741</strain>
    </source>
</reference>
<dbReference type="HAMAP" id="MF_00972">
    <property type="entry name" value="tRNA_aden_deaminase"/>
    <property type="match status" value="1"/>
</dbReference>
<dbReference type="Proteomes" id="UP000199581">
    <property type="component" value="Unassembled WGS sequence"/>
</dbReference>
<protein>
    <recommendedName>
        <fullName evidence="8">tRNA-specific adenosine deaminase</fullName>
        <ecNumber evidence="8">3.5.4.33</ecNumber>
    </recommendedName>
</protein>
<evidence type="ECO:0000256" key="6">
    <source>
        <dbReference type="ARBA" id="ARBA00022833"/>
    </source>
</evidence>
<evidence type="ECO:0000256" key="5">
    <source>
        <dbReference type="ARBA" id="ARBA00022801"/>
    </source>
</evidence>
<evidence type="ECO:0000256" key="7">
    <source>
        <dbReference type="ARBA" id="ARBA00048045"/>
    </source>
</evidence>
<evidence type="ECO:0000256" key="8">
    <source>
        <dbReference type="HAMAP-Rule" id="MF_00972"/>
    </source>
</evidence>
<dbReference type="PROSITE" id="PS00903">
    <property type="entry name" value="CYT_DCMP_DEAMINASES_1"/>
    <property type="match status" value="1"/>
</dbReference>
<comment type="similarity">
    <text evidence="1">Belongs to the cytidine and deoxycytidylate deaminase family. ADAT2 subfamily.</text>
</comment>
<feature type="domain" description="CMP/dCMP-type deaminase" evidence="9">
    <location>
        <begin position="30"/>
        <end position="158"/>
    </location>
</feature>
<evidence type="ECO:0000256" key="2">
    <source>
        <dbReference type="ARBA" id="ARBA00011738"/>
    </source>
</evidence>
<feature type="binding site" evidence="8">
    <location>
        <position position="82"/>
    </location>
    <ligand>
        <name>Zn(2+)</name>
        <dbReference type="ChEBI" id="CHEBI:29105"/>
        <note>catalytic</note>
    </ligand>
</feature>
<dbReference type="EC" id="3.5.4.33" evidence="8"/>
<feature type="binding site" evidence="8">
    <location>
        <position position="115"/>
    </location>
    <ligand>
        <name>Zn(2+)</name>
        <dbReference type="ChEBI" id="CHEBI:29105"/>
        <note>catalytic</note>
    </ligand>
</feature>